<organism evidence="6 7">
    <name type="scientific">Nocardioides silvaticus</name>
    <dbReference type="NCBI Taxonomy" id="2201891"/>
    <lineage>
        <taxon>Bacteria</taxon>
        <taxon>Bacillati</taxon>
        <taxon>Actinomycetota</taxon>
        <taxon>Actinomycetes</taxon>
        <taxon>Propionibacteriales</taxon>
        <taxon>Nocardioidaceae</taxon>
        <taxon>Nocardioides</taxon>
    </lineage>
</organism>
<name>A0A316TFQ4_9ACTN</name>
<protein>
    <submittedName>
        <fullName evidence="6">ArsR family transcriptional regulator</fullName>
    </submittedName>
</protein>
<dbReference type="Gene3D" id="1.10.10.10">
    <property type="entry name" value="Winged helix-like DNA-binding domain superfamily/Winged helix DNA-binding domain"/>
    <property type="match status" value="1"/>
</dbReference>
<proteinExistence type="predicted"/>
<dbReference type="CDD" id="cd00090">
    <property type="entry name" value="HTH_ARSR"/>
    <property type="match status" value="1"/>
</dbReference>
<dbReference type="SUPFAM" id="SSF55729">
    <property type="entry name" value="Acyl-CoA N-acyltransferases (Nat)"/>
    <property type="match status" value="1"/>
</dbReference>
<feature type="domain" description="HTH arsR-type" evidence="4">
    <location>
        <begin position="39"/>
        <end position="142"/>
    </location>
</feature>
<dbReference type="GO" id="GO:0003700">
    <property type="term" value="F:DNA-binding transcription factor activity"/>
    <property type="evidence" value="ECO:0007669"/>
    <property type="project" value="InterPro"/>
</dbReference>
<dbReference type="InterPro" id="IPR001845">
    <property type="entry name" value="HTH_ArsR_DNA-bd_dom"/>
</dbReference>
<dbReference type="CDD" id="cd04301">
    <property type="entry name" value="NAT_SF"/>
    <property type="match status" value="1"/>
</dbReference>
<dbReference type="AlphaFoldDB" id="A0A316TFQ4"/>
<dbReference type="PANTHER" id="PTHR33154">
    <property type="entry name" value="TRANSCRIPTIONAL REGULATOR, ARSR FAMILY"/>
    <property type="match status" value="1"/>
</dbReference>
<evidence type="ECO:0000313" key="7">
    <source>
        <dbReference type="Proteomes" id="UP000245507"/>
    </source>
</evidence>
<dbReference type="InterPro" id="IPR000182">
    <property type="entry name" value="GNAT_dom"/>
</dbReference>
<evidence type="ECO:0000256" key="3">
    <source>
        <dbReference type="ARBA" id="ARBA00023163"/>
    </source>
</evidence>
<evidence type="ECO:0000256" key="1">
    <source>
        <dbReference type="ARBA" id="ARBA00023015"/>
    </source>
</evidence>
<evidence type="ECO:0000256" key="2">
    <source>
        <dbReference type="ARBA" id="ARBA00023125"/>
    </source>
</evidence>
<dbReference type="InterPro" id="IPR036388">
    <property type="entry name" value="WH-like_DNA-bd_sf"/>
</dbReference>
<dbReference type="InterPro" id="IPR036390">
    <property type="entry name" value="WH_DNA-bd_sf"/>
</dbReference>
<dbReference type="NCBIfam" id="NF033788">
    <property type="entry name" value="HTH_metalloreg"/>
    <property type="match status" value="1"/>
</dbReference>
<sequence>MYSRLVTTTELQIPPSGAVATGSAEDLCAPAAAAQSALLEADAAARYAEWFATLSDATRVRLLHGVASAPRGSITVGDLAEALGISQSTCSHHVRKLAEVGFVVVDKVGRTSMVSVNPTCCTGLPHAADVVMGSLSAVPCCPEDLPADVTTRAMVDADLPIVREIYAEGIATRNATFETEVPSLADLAEKWLPGHRWVAERDGVLVGWTAVSPVSERECYAGVGETSVYVSEPARGAGVGKALLFRQVNEADANGLWTLQTSIFPENRASLALHHSAGYRTLAVRPRIAKLGGEWRDTVLLERRRATD</sequence>
<dbReference type="InterPro" id="IPR011991">
    <property type="entry name" value="ArsR-like_HTH"/>
</dbReference>
<dbReference type="PRINTS" id="PR00778">
    <property type="entry name" value="HTHARSR"/>
</dbReference>
<dbReference type="EMBL" id="QGDD01000006">
    <property type="protein sequence ID" value="PWN02271.1"/>
    <property type="molecule type" value="Genomic_DNA"/>
</dbReference>
<dbReference type="SMART" id="SM00418">
    <property type="entry name" value="HTH_ARSR"/>
    <property type="match status" value="1"/>
</dbReference>
<dbReference type="GO" id="GO:0016747">
    <property type="term" value="F:acyltransferase activity, transferring groups other than amino-acyl groups"/>
    <property type="evidence" value="ECO:0007669"/>
    <property type="project" value="InterPro"/>
</dbReference>
<feature type="domain" description="N-acetyltransferase" evidence="5">
    <location>
        <begin position="149"/>
        <end position="302"/>
    </location>
</feature>
<dbReference type="PROSITE" id="PS50987">
    <property type="entry name" value="HTH_ARSR_2"/>
    <property type="match status" value="1"/>
</dbReference>
<dbReference type="InterPro" id="IPR051081">
    <property type="entry name" value="HTH_MetalResp_TranReg"/>
</dbReference>
<dbReference type="Pfam" id="PF00583">
    <property type="entry name" value="Acetyltransf_1"/>
    <property type="match status" value="1"/>
</dbReference>
<dbReference type="PANTHER" id="PTHR33154:SF18">
    <property type="entry name" value="ARSENICAL RESISTANCE OPERON REPRESSOR"/>
    <property type="match status" value="1"/>
</dbReference>
<dbReference type="OrthoDB" id="3173333at2"/>
<gene>
    <name evidence="6" type="ORF">DJ010_14210</name>
</gene>
<evidence type="ECO:0000259" key="5">
    <source>
        <dbReference type="PROSITE" id="PS51186"/>
    </source>
</evidence>
<evidence type="ECO:0000313" key="6">
    <source>
        <dbReference type="EMBL" id="PWN02271.1"/>
    </source>
</evidence>
<keyword evidence="7" id="KW-1185">Reference proteome</keyword>
<keyword evidence="1" id="KW-0805">Transcription regulation</keyword>
<dbReference type="PROSITE" id="PS51186">
    <property type="entry name" value="GNAT"/>
    <property type="match status" value="1"/>
</dbReference>
<accession>A0A316TFQ4</accession>
<keyword evidence="3" id="KW-0804">Transcription</keyword>
<dbReference type="InterPro" id="IPR016181">
    <property type="entry name" value="Acyl_CoA_acyltransferase"/>
</dbReference>
<dbReference type="SUPFAM" id="SSF46785">
    <property type="entry name" value="Winged helix' DNA-binding domain"/>
    <property type="match status" value="1"/>
</dbReference>
<comment type="caution">
    <text evidence="6">The sequence shown here is derived from an EMBL/GenBank/DDBJ whole genome shotgun (WGS) entry which is preliminary data.</text>
</comment>
<evidence type="ECO:0000259" key="4">
    <source>
        <dbReference type="PROSITE" id="PS50987"/>
    </source>
</evidence>
<keyword evidence="2" id="KW-0238">DNA-binding</keyword>
<dbReference type="Pfam" id="PF12840">
    <property type="entry name" value="HTH_20"/>
    <property type="match status" value="1"/>
</dbReference>
<dbReference type="GO" id="GO:0003677">
    <property type="term" value="F:DNA binding"/>
    <property type="evidence" value="ECO:0007669"/>
    <property type="project" value="UniProtKB-KW"/>
</dbReference>
<dbReference type="Gene3D" id="3.40.630.30">
    <property type="match status" value="1"/>
</dbReference>
<reference evidence="6 7" key="1">
    <citation type="submission" date="2018-05" db="EMBL/GenBank/DDBJ databases">
        <title>Nocardioides silvaticus genome.</title>
        <authorList>
            <person name="Li C."/>
            <person name="Wang G."/>
        </authorList>
    </citation>
    <scope>NUCLEOTIDE SEQUENCE [LARGE SCALE GENOMIC DNA]</scope>
    <source>
        <strain evidence="6 7">CCTCC AB 2018079</strain>
    </source>
</reference>
<dbReference type="Proteomes" id="UP000245507">
    <property type="component" value="Unassembled WGS sequence"/>
</dbReference>